<dbReference type="EMBL" id="FOLD01000032">
    <property type="protein sequence ID" value="SFD66113.1"/>
    <property type="molecule type" value="Genomic_DNA"/>
</dbReference>
<organism evidence="1 2">
    <name type="scientific">Massilia yuzhufengensis</name>
    <dbReference type="NCBI Taxonomy" id="1164594"/>
    <lineage>
        <taxon>Bacteria</taxon>
        <taxon>Pseudomonadati</taxon>
        <taxon>Pseudomonadota</taxon>
        <taxon>Betaproteobacteria</taxon>
        <taxon>Burkholderiales</taxon>
        <taxon>Oxalobacteraceae</taxon>
        <taxon>Telluria group</taxon>
        <taxon>Massilia</taxon>
    </lineage>
</organism>
<accession>A0A1I1UBG9</accession>
<reference evidence="2" key="1">
    <citation type="submission" date="2016-10" db="EMBL/GenBank/DDBJ databases">
        <authorList>
            <person name="Varghese N."/>
            <person name="Submissions S."/>
        </authorList>
    </citation>
    <scope>NUCLEOTIDE SEQUENCE [LARGE SCALE GENOMIC DNA]</scope>
    <source>
        <strain evidence="2">CGMCC 1.12041</strain>
    </source>
</reference>
<proteinExistence type="predicted"/>
<dbReference type="AlphaFoldDB" id="A0A1I1UBG9"/>
<protein>
    <submittedName>
        <fullName evidence="1">Uncharacterized protein</fullName>
    </submittedName>
</protein>
<dbReference type="RefSeq" id="WP_229409082.1">
    <property type="nucleotide sequence ID" value="NZ_FOLD01000032.1"/>
</dbReference>
<dbReference type="STRING" id="1164594.SAMN05216204_13211"/>
<dbReference type="Proteomes" id="UP000198639">
    <property type="component" value="Unassembled WGS sequence"/>
</dbReference>
<evidence type="ECO:0000313" key="1">
    <source>
        <dbReference type="EMBL" id="SFD66113.1"/>
    </source>
</evidence>
<evidence type="ECO:0000313" key="2">
    <source>
        <dbReference type="Proteomes" id="UP000198639"/>
    </source>
</evidence>
<gene>
    <name evidence="1" type="ORF">SAMN05216204_13211</name>
</gene>
<sequence length="98" mass="10173">MAHHQHTTLSDDLDKMLASTASRRQSLRSLFAGAAAFPLATLTEAYASSGYGTSVSKLARISYATDNVFSDGVALQMASVTGNATQGYVATLTVGVSL</sequence>
<keyword evidence="2" id="KW-1185">Reference proteome</keyword>
<name>A0A1I1UBG9_9BURK</name>